<keyword evidence="3 6" id="KW-0812">Transmembrane</keyword>
<organism evidence="7 8">
    <name type="scientific">Rhizobium leguminosarum</name>
    <dbReference type="NCBI Taxonomy" id="384"/>
    <lineage>
        <taxon>Bacteria</taxon>
        <taxon>Pseudomonadati</taxon>
        <taxon>Pseudomonadota</taxon>
        <taxon>Alphaproteobacteria</taxon>
        <taxon>Hyphomicrobiales</taxon>
        <taxon>Rhizobiaceae</taxon>
        <taxon>Rhizobium/Agrobacterium group</taxon>
        <taxon>Rhizobium</taxon>
    </lineage>
</organism>
<proteinExistence type="predicted"/>
<evidence type="ECO:0000256" key="6">
    <source>
        <dbReference type="SAM" id="Phobius"/>
    </source>
</evidence>
<evidence type="ECO:0000313" key="8">
    <source>
        <dbReference type="Proteomes" id="UP000238523"/>
    </source>
</evidence>
<keyword evidence="5 6" id="KW-0472">Membrane</keyword>
<dbReference type="Proteomes" id="UP000238523">
    <property type="component" value="Chromosome"/>
</dbReference>
<feature type="transmembrane region" description="Helical" evidence="6">
    <location>
        <begin position="28"/>
        <end position="47"/>
    </location>
</feature>
<evidence type="ECO:0000256" key="3">
    <source>
        <dbReference type="ARBA" id="ARBA00022692"/>
    </source>
</evidence>
<protein>
    <submittedName>
        <fullName evidence="7">Uncharacterized protein</fullName>
    </submittedName>
</protein>
<feature type="transmembrane region" description="Helical" evidence="6">
    <location>
        <begin position="59"/>
        <end position="77"/>
    </location>
</feature>
<feature type="transmembrane region" description="Helical" evidence="6">
    <location>
        <begin position="230"/>
        <end position="257"/>
    </location>
</feature>
<comment type="subcellular location">
    <subcellularLocation>
        <location evidence="1">Cell membrane</location>
        <topology evidence="1">Multi-pass membrane protein</topology>
    </subcellularLocation>
</comment>
<evidence type="ECO:0000313" key="7">
    <source>
        <dbReference type="EMBL" id="AUW41602.1"/>
    </source>
</evidence>
<gene>
    <name evidence="7" type="ORF">CUJ84_Chr001204</name>
</gene>
<evidence type="ECO:0000256" key="2">
    <source>
        <dbReference type="ARBA" id="ARBA00022475"/>
    </source>
</evidence>
<dbReference type="GO" id="GO:0005886">
    <property type="term" value="C:plasma membrane"/>
    <property type="evidence" value="ECO:0007669"/>
    <property type="project" value="UniProtKB-SubCell"/>
</dbReference>
<keyword evidence="4 6" id="KW-1133">Transmembrane helix</keyword>
<reference evidence="7 8" key="1">
    <citation type="submission" date="2017-11" db="EMBL/GenBank/DDBJ databases">
        <title>Complete genome of Rhizobium leguminosarum Norway, an ineffective micro-symbiont.</title>
        <authorList>
            <person name="Hoffrichter A."/>
            <person name="Liang J."/>
            <person name="Brachmann A."/>
            <person name="Marin M."/>
        </authorList>
    </citation>
    <scope>NUCLEOTIDE SEQUENCE [LARGE SCALE GENOMIC DNA]</scope>
    <source>
        <strain evidence="7 8">Norway</strain>
    </source>
</reference>
<dbReference type="AlphaFoldDB" id="A0A2K9Z026"/>
<feature type="transmembrane region" description="Helical" evidence="6">
    <location>
        <begin position="306"/>
        <end position="325"/>
    </location>
</feature>
<dbReference type="EMBL" id="CP025012">
    <property type="protein sequence ID" value="AUW41602.1"/>
    <property type="molecule type" value="Genomic_DNA"/>
</dbReference>
<feature type="transmembrane region" description="Helical" evidence="6">
    <location>
        <begin position="166"/>
        <end position="185"/>
    </location>
</feature>
<dbReference type="Pfam" id="PF03706">
    <property type="entry name" value="LPG_synthase_TM"/>
    <property type="match status" value="1"/>
</dbReference>
<sequence>MPTQARNAYYMKSSIVESRQSWFMRNRMTVLTVVIVAAYGLFIQWFWGWPVIIRQWADVGAGPVIGALVLLTSTYFLRTWRIYDYFPNETAGRFAVLFRVTQIHNLLNIMLPFRTGETSFPLLMRTEFGIPLTRGTSALFVMRLLDLHALLAAAGIGFAVASADAAVAWSLWTVFLLLPVAAFAARKPLLRLAARLLPEKAQKFVAEIENGLPLDAIAFARAWAMTIVNWLVKVMVLAWALGLMGVLPMAASFGGALGGELSSVLPMHAPGGVGTYPAGITAGAIALGASSERLALAALAQASVNAHLLIIVSALTGTAISLPLGRRGKL</sequence>
<accession>A0A2K9Z026</accession>
<dbReference type="InterPro" id="IPR022791">
    <property type="entry name" value="L-PG_synthase/AglD"/>
</dbReference>
<feature type="transmembrane region" description="Helical" evidence="6">
    <location>
        <begin position="140"/>
        <end position="160"/>
    </location>
</feature>
<evidence type="ECO:0000256" key="5">
    <source>
        <dbReference type="ARBA" id="ARBA00023136"/>
    </source>
</evidence>
<name>A0A2K9Z026_RHILE</name>
<keyword evidence="2" id="KW-1003">Cell membrane</keyword>
<evidence type="ECO:0000256" key="1">
    <source>
        <dbReference type="ARBA" id="ARBA00004651"/>
    </source>
</evidence>
<evidence type="ECO:0000256" key="4">
    <source>
        <dbReference type="ARBA" id="ARBA00022989"/>
    </source>
</evidence>